<feature type="domain" description="Metallo-beta-lactamase" evidence="2">
    <location>
        <begin position="58"/>
        <end position="254"/>
    </location>
</feature>
<dbReference type="CDD" id="cd07731">
    <property type="entry name" value="ComA-like_MBL-fold"/>
    <property type="match status" value="1"/>
</dbReference>
<dbReference type="PANTHER" id="PTHR30619:SF1">
    <property type="entry name" value="RECOMBINATION PROTEIN 2"/>
    <property type="match status" value="1"/>
</dbReference>
<dbReference type="InterPro" id="IPR035681">
    <property type="entry name" value="ComA-like_MBL"/>
</dbReference>
<dbReference type="RefSeq" id="WP_083147247.1">
    <property type="nucleotide sequence ID" value="NZ_CP061538.1"/>
</dbReference>
<dbReference type="EMBL" id="CP061538">
    <property type="protein sequence ID" value="QNV38996.1"/>
    <property type="molecule type" value="Genomic_DNA"/>
</dbReference>
<dbReference type="Proteomes" id="UP000516421">
    <property type="component" value="Chromosome"/>
</dbReference>
<evidence type="ECO:0000313" key="4">
    <source>
        <dbReference type="Proteomes" id="UP000516421"/>
    </source>
</evidence>
<keyword evidence="1" id="KW-0472">Membrane</keyword>
<feature type="transmembrane region" description="Helical" evidence="1">
    <location>
        <begin position="20"/>
        <end position="37"/>
    </location>
</feature>
<evidence type="ECO:0000259" key="2">
    <source>
        <dbReference type="SMART" id="SM00849"/>
    </source>
</evidence>
<dbReference type="SMART" id="SM00849">
    <property type="entry name" value="Lactamase_B"/>
    <property type="match status" value="1"/>
</dbReference>
<dbReference type="SUPFAM" id="SSF56281">
    <property type="entry name" value="Metallo-hydrolase/oxidoreductase"/>
    <property type="match status" value="1"/>
</dbReference>
<dbReference type="Pfam" id="PF00753">
    <property type="entry name" value="Lactamase_B"/>
    <property type="match status" value="1"/>
</dbReference>
<dbReference type="GO" id="GO:0016787">
    <property type="term" value="F:hydrolase activity"/>
    <property type="evidence" value="ECO:0007669"/>
    <property type="project" value="UniProtKB-KW"/>
</dbReference>
<dbReference type="InterPro" id="IPR001279">
    <property type="entry name" value="Metallo-B-lactamas"/>
</dbReference>
<organism evidence="3 4">
    <name type="scientific">Rothia amarae</name>
    <dbReference type="NCBI Taxonomy" id="169480"/>
    <lineage>
        <taxon>Bacteria</taxon>
        <taxon>Bacillati</taxon>
        <taxon>Actinomycetota</taxon>
        <taxon>Actinomycetes</taxon>
        <taxon>Micrococcales</taxon>
        <taxon>Micrococcaceae</taxon>
        <taxon>Rothia</taxon>
    </lineage>
</organism>
<name>A0A7H2BH50_9MICC</name>
<dbReference type="InterPro" id="IPR036866">
    <property type="entry name" value="RibonucZ/Hydroxyglut_hydro"/>
</dbReference>
<keyword evidence="3" id="KW-0378">Hydrolase</keyword>
<accession>A0A7H2BH50</accession>
<sequence length="303" mass="32711">MSKHSLIKKKKYKRSSRKQIFCALLVCVAICFIILKFQPQSRGSAPADWQFISCDVGQGDMSLLRTGNNSAILVDAGPDPQKAKSCLRWAGIKTIDAVIITHAHADHDGGLPGICNGCDIWTSEHSASAISHEYSGGNYHVLTVKSLLEPTPTLSIRILNAPTTSDFVPGDGKSAQENNSSVVLYLDIRNTENSSSFHVLLTGDIQQETVHNILPSLSNLPVDILKVPHHGSKHSGDALEKKLRPSVGLISAGFNNSYGHPHREIMDSLTDAGTQIYESSQAGDIAFALSNEQSSLSVVTQKT</sequence>
<proteinExistence type="predicted"/>
<dbReference type="PANTHER" id="PTHR30619">
    <property type="entry name" value="DNA INTERNALIZATION/COMPETENCE PROTEIN COMEC/REC2"/>
    <property type="match status" value="1"/>
</dbReference>
<dbReference type="KEGG" id="rama:IDM48_06040"/>
<gene>
    <name evidence="3" type="ORF">IDM48_06040</name>
</gene>
<evidence type="ECO:0000313" key="3">
    <source>
        <dbReference type="EMBL" id="QNV38996.1"/>
    </source>
</evidence>
<evidence type="ECO:0000256" key="1">
    <source>
        <dbReference type="SAM" id="Phobius"/>
    </source>
</evidence>
<keyword evidence="1" id="KW-1133">Transmembrane helix</keyword>
<dbReference type="Gene3D" id="3.60.15.10">
    <property type="entry name" value="Ribonuclease Z/Hydroxyacylglutathione hydrolase-like"/>
    <property type="match status" value="1"/>
</dbReference>
<dbReference type="InterPro" id="IPR052159">
    <property type="entry name" value="Competence_DNA_uptake"/>
</dbReference>
<keyword evidence="1" id="KW-0812">Transmembrane</keyword>
<keyword evidence="4" id="KW-1185">Reference proteome</keyword>
<protein>
    <submittedName>
        <fullName evidence="3">MBL fold metallo-hydrolase</fullName>
    </submittedName>
</protein>
<reference evidence="3 4" key="1">
    <citation type="submission" date="2020-09" db="EMBL/GenBank/DDBJ databases">
        <title>Investigation of environmental microbe.</title>
        <authorList>
            <person name="Ou Y."/>
            <person name="Kang Q."/>
        </authorList>
    </citation>
    <scope>NUCLEOTIDE SEQUENCE [LARGE SCALE GENOMIC DNA]</scope>
    <source>
        <strain evidence="3 4">KJZ-9</strain>
    </source>
</reference>
<dbReference type="AlphaFoldDB" id="A0A7H2BH50"/>